<dbReference type="Proteomes" id="UP000325811">
    <property type="component" value="Plasmid pI"/>
</dbReference>
<dbReference type="KEGG" id="pdio:PDMSB3_0023.2"/>
<evidence type="ECO:0000313" key="1">
    <source>
        <dbReference type="EMBL" id="VVD30859.1"/>
    </source>
</evidence>
<keyword evidence="1" id="KW-0614">Plasmid</keyword>
<proteinExistence type="predicted"/>
<protein>
    <submittedName>
        <fullName evidence="1">Uncharacterized protein</fullName>
    </submittedName>
</protein>
<sequence length="49" mass="5036">MAFALIAIAELLLHGLSPTALGCAAVSSIATLLSRLLYRGRGGPDGRKL</sequence>
<keyword evidence="2" id="KW-1185">Reference proteome</keyword>
<evidence type="ECO:0000313" key="2">
    <source>
        <dbReference type="Proteomes" id="UP000325811"/>
    </source>
</evidence>
<accession>A0A5Q4Z960</accession>
<organism evidence="1 2">
    <name type="scientific">Paraburkholderia dioscoreae</name>
    <dbReference type="NCBI Taxonomy" id="2604047"/>
    <lineage>
        <taxon>Bacteria</taxon>
        <taxon>Pseudomonadati</taxon>
        <taxon>Pseudomonadota</taxon>
        <taxon>Betaproteobacteria</taxon>
        <taxon>Burkholderiales</taxon>
        <taxon>Burkholderiaceae</taxon>
        <taxon>Paraburkholderia</taxon>
    </lineage>
</organism>
<reference evidence="1 2" key="1">
    <citation type="submission" date="2019-08" db="EMBL/GenBank/DDBJ databases">
        <authorList>
            <person name="Herpell B J."/>
        </authorList>
    </citation>
    <scope>NUCLEOTIDE SEQUENCE [LARGE SCALE GENOMIC DNA]</scope>
    <source>
        <strain evidence="2">Msb3</strain>
        <plasmid evidence="1 2">pI</plasmid>
    </source>
</reference>
<gene>
    <name evidence="1" type="ORF">PDMSB3_0023</name>
</gene>
<dbReference type="AlphaFoldDB" id="A0A5Q4Z960"/>
<name>A0A5Q4Z960_9BURK</name>
<geneLocation type="plasmid" evidence="1 2">
    <name>pI</name>
</geneLocation>
<dbReference type="EMBL" id="LR699555">
    <property type="protein sequence ID" value="VVD30859.1"/>
    <property type="molecule type" value="Genomic_DNA"/>
</dbReference>